<feature type="domain" description="VapC50 C-terminal" evidence="2">
    <location>
        <begin position="130"/>
        <end position="183"/>
    </location>
</feature>
<name>A0A7W8NSJ2_9DEIO</name>
<feature type="domain" description="PIN" evidence="1">
    <location>
        <begin position="7"/>
        <end position="112"/>
    </location>
</feature>
<dbReference type="InterPro" id="IPR058652">
    <property type="entry name" value="VapC50_C"/>
</dbReference>
<keyword evidence="6" id="KW-1185">Reference proteome</keyword>
<gene>
    <name evidence="3" type="ORF">GCM10017781_32740</name>
    <name evidence="4" type="ORF">HNQ07_003534</name>
</gene>
<dbReference type="Proteomes" id="UP000539473">
    <property type="component" value="Unassembled WGS sequence"/>
</dbReference>
<evidence type="ECO:0000259" key="1">
    <source>
        <dbReference type="Pfam" id="PF13470"/>
    </source>
</evidence>
<dbReference type="InterPro" id="IPR002716">
    <property type="entry name" value="PIN_dom"/>
</dbReference>
<dbReference type="RefSeq" id="WP_184114125.1">
    <property type="nucleotide sequence ID" value="NZ_BNAJ01000009.1"/>
</dbReference>
<dbReference type="EMBL" id="BNAJ01000009">
    <property type="protein sequence ID" value="GHF53904.1"/>
    <property type="molecule type" value="Genomic_DNA"/>
</dbReference>
<evidence type="ECO:0000259" key="2">
    <source>
        <dbReference type="Pfam" id="PF26343"/>
    </source>
</evidence>
<reference evidence="6" key="2">
    <citation type="journal article" date="2019" name="Int. J. Syst. Evol. Microbiol.">
        <title>The Global Catalogue of Microorganisms (GCM) 10K type strain sequencing project: providing services to taxonomists for standard genome sequencing and annotation.</title>
        <authorList>
            <consortium name="The Broad Institute Genomics Platform"/>
            <consortium name="The Broad Institute Genome Sequencing Center for Infectious Disease"/>
            <person name="Wu L."/>
            <person name="Ma J."/>
        </authorList>
    </citation>
    <scope>NUCLEOTIDE SEQUENCE [LARGE SCALE GENOMIC DNA]</scope>
    <source>
        <strain evidence="6">CGMCC 1.18437</strain>
    </source>
</reference>
<dbReference type="Pfam" id="PF13470">
    <property type="entry name" value="PIN_3"/>
    <property type="match status" value="1"/>
</dbReference>
<dbReference type="EMBL" id="JACHFK010000010">
    <property type="protein sequence ID" value="MBB5378033.1"/>
    <property type="molecule type" value="Genomic_DNA"/>
</dbReference>
<evidence type="ECO:0000313" key="4">
    <source>
        <dbReference type="EMBL" id="MBB5378033.1"/>
    </source>
</evidence>
<reference evidence="3" key="4">
    <citation type="submission" date="2024-05" db="EMBL/GenBank/DDBJ databases">
        <authorList>
            <person name="Sun Q."/>
            <person name="Zhou Y."/>
        </authorList>
    </citation>
    <scope>NUCLEOTIDE SEQUENCE</scope>
    <source>
        <strain evidence="3">CGMCC 1.18437</strain>
    </source>
</reference>
<dbReference type="Pfam" id="PF26343">
    <property type="entry name" value="VapC50_C"/>
    <property type="match status" value="1"/>
</dbReference>
<reference evidence="4 5" key="3">
    <citation type="submission" date="2020-08" db="EMBL/GenBank/DDBJ databases">
        <title>Genomic Encyclopedia of Type Strains, Phase IV (KMG-IV): sequencing the most valuable type-strain genomes for metagenomic binning, comparative biology and taxonomic classification.</title>
        <authorList>
            <person name="Goeker M."/>
        </authorList>
    </citation>
    <scope>NUCLEOTIDE SEQUENCE [LARGE SCALE GENOMIC DNA]</scope>
    <source>
        <strain evidence="4 5">DSM 27521</strain>
    </source>
</reference>
<evidence type="ECO:0000313" key="5">
    <source>
        <dbReference type="Proteomes" id="UP000539473"/>
    </source>
</evidence>
<dbReference type="AlphaFoldDB" id="A0A7W8NSJ2"/>
<accession>A0A7W8NSJ2</accession>
<sequence length="184" mass="20148">MRPLVALLDASVLYPSLTRNLLMHLGTAGIIAARWSDAIHDEWMTNLLADRPDLTPERLQRTLGLMRQALPDATVQADEAVTTRLVLPDPGDRHVLAASLGAGADVLVTWNLRHFPAAVLEPHGLEAVTPDELVSRHLDAAAVETRAAVEALRQSLRRPPYSWTALVDRLEAVGLTATAHRLRM</sequence>
<protein>
    <submittedName>
        <fullName evidence="3">PIN domain-containing protein</fullName>
    </submittedName>
    <submittedName>
        <fullName evidence="4">Putative nucleic acid-binding protein</fullName>
    </submittedName>
</protein>
<dbReference type="Proteomes" id="UP000619376">
    <property type="component" value="Unassembled WGS sequence"/>
</dbReference>
<organism evidence="4 5">
    <name type="scientific">Deinococcus metalli</name>
    <dbReference type="NCBI Taxonomy" id="1141878"/>
    <lineage>
        <taxon>Bacteria</taxon>
        <taxon>Thermotogati</taxon>
        <taxon>Deinococcota</taxon>
        <taxon>Deinococci</taxon>
        <taxon>Deinococcales</taxon>
        <taxon>Deinococcaceae</taxon>
        <taxon>Deinococcus</taxon>
    </lineage>
</organism>
<evidence type="ECO:0000313" key="3">
    <source>
        <dbReference type="EMBL" id="GHF53904.1"/>
    </source>
</evidence>
<proteinExistence type="predicted"/>
<reference evidence="3" key="1">
    <citation type="journal article" date="2014" name="Int. J. Syst. Evol. Microbiol.">
        <title>Complete genome of a new Firmicutes species belonging to the dominant human colonic microbiota ('Ruminococcus bicirculans') reveals two chromosomes and a selective capacity to utilize plant glucans.</title>
        <authorList>
            <consortium name="NISC Comparative Sequencing Program"/>
            <person name="Wegmann U."/>
            <person name="Louis P."/>
            <person name="Goesmann A."/>
            <person name="Henrissat B."/>
            <person name="Duncan S.H."/>
            <person name="Flint H.J."/>
        </authorList>
    </citation>
    <scope>NUCLEOTIDE SEQUENCE</scope>
    <source>
        <strain evidence="3">CGMCC 1.18437</strain>
    </source>
</reference>
<evidence type="ECO:0000313" key="6">
    <source>
        <dbReference type="Proteomes" id="UP000619376"/>
    </source>
</evidence>
<comment type="caution">
    <text evidence="4">The sequence shown here is derived from an EMBL/GenBank/DDBJ whole genome shotgun (WGS) entry which is preliminary data.</text>
</comment>